<evidence type="ECO:0000313" key="3">
    <source>
        <dbReference type="Proteomes" id="UP000286268"/>
    </source>
</evidence>
<feature type="domain" description="DUF5105" evidence="1">
    <location>
        <begin position="47"/>
        <end position="219"/>
    </location>
</feature>
<dbReference type="EMBL" id="CP025746">
    <property type="protein sequence ID" value="QAA33892.1"/>
    <property type="molecule type" value="Genomic_DNA"/>
</dbReference>
<dbReference type="AlphaFoldDB" id="A0A410DY89"/>
<dbReference type="InterPro" id="IPR031343">
    <property type="entry name" value="DUF5105"/>
</dbReference>
<name>A0A410DY89_9CLOT</name>
<dbReference type="OrthoDB" id="1906546at2"/>
<protein>
    <submittedName>
        <fullName evidence="2">DUF5105 domain-containing protein</fullName>
    </submittedName>
</protein>
<gene>
    <name evidence="2" type="ORF">C1I91_20900</name>
</gene>
<keyword evidence="3" id="KW-1185">Reference proteome</keyword>
<organism evidence="2 3">
    <name type="scientific">Clostridium manihotivorum</name>
    <dbReference type="NCBI Taxonomy" id="2320868"/>
    <lineage>
        <taxon>Bacteria</taxon>
        <taxon>Bacillati</taxon>
        <taxon>Bacillota</taxon>
        <taxon>Clostridia</taxon>
        <taxon>Eubacteriales</taxon>
        <taxon>Clostridiaceae</taxon>
        <taxon>Clostridium</taxon>
    </lineage>
</organism>
<evidence type="ECO:0000313" key="2">
    <source>
        <dbReference type="EMBL" id="QAA33892.1"/>
    </source>
</evidence>
<accession>A0A410DY89</accession>
<dbReference type="Pfam" id="PF17118">
    <property type="entry name" value="DUF5105"/>
    <property type="match status" value="1"/>
</dbReference>
<evidence type="ECO:0000259" key="1">
    <source>
        <dbReference type="Pfam" id="PF17118"/>
    </source>
</evidence>
<dbReference type="KEGG" id="cmah:C1I91_20900"/>
<reference evidence="2 3" key="1">
    <citation type="submission" date="2018-01" db="EMBL/GenBank/DDBJ databases">
        <title>Genome Sequencing and Assembly of Anaerobacter polyendosporus strain CT4.</title>
        <authorList>
            <person name="Tachaapaikoon C."/>
            <person name="Sutheeworapong S."/>
            <person name="Jenjaroenpun P."/>
            <person name="Wongsurawat T."/>
            <person name="Nookeaw I."/>
            <person name="Cheawchanlertfa P."/>
            <person name="Kosugi A."/>
            <person name="Cheevadhanarak S."/>
            <person name="Ratanakhanokchai K."/>
        </authorList>
    </citation>
    <scope>NUCLEOTIDE SEQUENCE [LARGE SCALE GENOMIC DNA]</scope>
    <source>
        <strain evidence="2 3">CT4</strain>
    </source>
</reference>
<sequence>MVKCNSCYKRTYLKGGFFLKKLQKICALLLVTLVTVIPLTSCSAPKSTPEETTKVVLDILLKDDKSNISKIGLTDKYYKEIRDDVETGIDKGFEQGLATGGVDKSVLTDDIKKELKKDILTGLAKVQYDVTKASEDKKSAKVQIKVKAFDMNKIVETAKPKLLEKVKANKSMTQKEMYQESLKLVGEGMANGTLVDTPKTYDLNLTKESNVWVPNSEDLTKLALGLYSN</sequence>
<dbReference type="Proteomes" id="UP000286268">
    <property type="component" value="Chromosome"/>
</dbReference>
<proteinExistence type="predicted"/>